<dbReference type="InterPro" id="IPR016152">
    <property type="entry name" value="PTrfase/Anion_transptr"/>
</dbReference>
<dbReference type="PANTHER" id="PTHR11453:SF36">
    <property type="entry name" value="ANION EXCHANGE PROTEIN"/>
    <property type="match status" value="1"/>
</dbReference>
<feature type="transmembrane region" description="Helical" evidence="9">
    <location>
        <begin position="423"/>
        <end position="451"/>
    </location>
</feature>
<dbReference type="Pfam" id="PF07565">
    <property type="entry name" value="Band_3_cyto"/>
    <property type="match status" value="1"/>
</dbReference>
<dbReference type="AlphaFoldDB" id="A0AA36DD47"/>
<feature type="transmembrane region" description="Helical" evidence="9">
    <location>
        <begin position="347"/>
        <end position="365"/>
    </location>
</feature>
<comment type="similarity">
    <text evidence="2">Belongs to the anion exchanger (TC 2.A.31) family.</text>
</comment>
<evidence type="ECO:0000259" key="10">
    <source>
        <dbReference type="Pfam" id="PF00955"/>
    </source>
</evidence>
<keyword evidence="3" id="KW-0813">Transport</keyword>
<dbReference type="GO" id="GO:0005886">
    <property type="term" value="C:plasma membrane"/>
    <property type="evidence" value="ECO:0007669"/>
    <property type="project" value="UniProtKB-SubCell"/>
</dbReference>
<dbReference type="GO" id="GO:0008510">
    <property type="term" value="F:sodium:bicarbonate symporter activity"/>
    <property type="evidence" value="ECO:0007669"/>
    <property type="project" value="TreeGrafter"/>
</dbReference>
<feature type="transmembrane region" description="Helical" evidence="9">
    <location>
        <begin position="385"/>
        <end position="402"/>
    </location>
</feature>
<keyword evidence="5 9" id="KW-0812">Transmembrane</keyword>
<dbReference type="EMBL" id="CATQJA010002689">
    <property type="protein sequence ID" value="CAJ0584230.1"/>
    <property type="molecule type" value="Genomic_DNA"/>
</dbReference>
<dbReference type="GO" id="GO:0008509">
    <property type="term" value="F:monoatomic anion transmembrane transporter activity"/>
    <property type="evidence" value="ECO:0007669"/>
    <property type="project" value="InterPro"/>
</dbReference>
<keyword evidence="8 9" id="KW-0472">Membrane</keyword>
<keyword evidence="4" id="KW-1003">Cell membrane</keyword>
<protein>
    <recommendedName>
        <fullName evidence="14">Anion exchange protein</fullName>
    </recommendedName>
</protein>
<dbReference type="Proteomes" id="UP001177023">
    <property type="component" value="Unassembled WGS sequence"/>
</dbReference>
<comment type="caution">
    <text evidence="12">The sequence shown here is derived from an EMBL/GenBank/DDBJ whole genome shotgun (WGS) entry which is preliminary data.</text>
</comment>
<evidence type="ECO:0000256" key="5">
    <source>
        <dbReference type="ARBA" id="ARBA00022692"/>
    </source>
</evidence>
<evidence type="ECO:0000313" key="12">
    <source>
        <dbReference type="EMBL" id="CAJ0584230.1"/>
    </source>
</evidence>
<feature type="transmembrane region" description="Helical" evidence="9">
    <location>
        <begin position="604"/>
        <end position="623"/>
    </location>
</feature>
<dbReference type="InterPro" id="IPR011531">
    <property type="entry name" value="HCO3_transpt-like_TM_dom"/>
</dbReference>
<evidence type="ECO:0000259" key="11">
    <source>
        <dbReference type="Pfam" id="PF07565"/>
    </source>
</evidence>
<feature type="transmembrane region" description="Helical" evidence="9">
    <location>
        <begin position="250"/>
        <end position="276"/>
    </location>
</feature>
<sequence length="698" mass="78290">MPKYDISADLLLDPISVSQSISLGQHPDSAIDNVRRLYERHDNEDAAPPIYSEMLKLQYDGKIRIEKRLVSKLPNNTESCAILVGHVASLEHPTCAFIRLKTAQNFYPEIPDIPVPTKFIFVLLTPKDNYENEAVMIGRTFGALLSDEVFRRVAEHTQEPYTMADAIEEFMSNMVVIPPGKCTTETRWEPKDGGTEEVRLGHMNKHKVSLEGSSTDGESHAVGLYRTGRTFGGLAADIKANGWDFLEFRLLVGIWIFIMLMILTATDASALVGLITRFTEDAFATLISVVFIIQAFEKLIGIGATEAKKSAAKMAALQASGCKCFNDTREGACDLGEFRELDNQIDVYQLSIILTFGTFALTYAFKEFRKSPFFSSNIRNAVSDFGVLIAIVVMTAYSHYVGEDKVPTLNIPDSFRPTKDRSWLVLPVDVPLHLILIAILPAAFYTILIVMDQQITAVIVNRKDNLLKKGYGYHLDLLVIAILVLICSFLGLPFFVAATVLSVMHVDSLRVQSESAAPGEKAQMLGVKEQRLTAILAHLMIGVSVFLTPVIKLVPMPVLIGVFLYMGVVSLIHQQFVQRVALWFMPVKHQPDYTWLRCVKMRRVHLFTLIQMLSLIGLFVVKYSPVVKMAFPLMLIIMVLIRMMPLEKVFTQSELKSLDDVLPSFKEVMFPKNRGKLSINQYEKVNQDPEALLIKESR</sequence>
<dbReference type="GO" id="GO:0005452">
    <property type="term" value="F:solute:inorganic anion antiporter activity"/>
    <property type="evidence" value="ECO:0007669"/>
    <property type="project" value="InterPro"/>
</dbReference>
<evidence type="ECO:0000256" key="8">
    <source>
        <dbReference type="ARBA" id="ARBA00023136"/>
    </source>
</evidence>
<keyword evidence="6 9" id="KW-1133">Transmembrane helix</keyword>
<evidence type="ECO:0000313" key="13">
    <source>
        <dbReference type="Proteomes" id="UP001177023"/>
    </source>
</evidence>
<evidence type="ECO:0000256" key="4">
    <source>
        <dbReference type="ARBA" id="ARBA00022475"/>
    </source>
</evidence>
<organism evidence="12 13">
    <name type="scientific">Mesorhabditis spiculigera</name>
    <dbReference type="NCBI Taxonomy" id="96644"/>
    <lineage>
        <taxon>Eukaryota</taxon>
        <taxon>Metazoa</taxon>
        <taxon>Ecdysozoa</taxon>
        <taxon>Nematoda</taxon>
        <taxon>Chromadorea</taxon>
        <taxon>Rhabditida</taxon>
        <taxon>Rhabditina</taxon>
        <taxon>Rhabditomorpha</taxon>
        <taxon>Rhabditoidea</taxon>
        <taxon>Rhabditidae</taxon>
        <taxon>Mesorhabditinae</taxon>
        <taxon>Mesorhabditis</taxon>
    </lineage>
</organism>
<dbReference type="GO" id="GO:0051453">
    <property type="term" value="P:regulation of intracellular pH"/>
    <property type="evidence" value="ECO:0007669"/>
    <property type="project" value="TreeGrafter"/>
</dbReference>
<evidence type="ECO:0000256" key="9">
    <source>
        <dbReference type="SAM" id="Phobius"/>
    </source>
</evidence>
<evidence type="ECO:0000256" key="7">
    <source>
        <dbReference type="ARBA" id="ARBA00023065"/>
    </source>
</evidence>
<dbReference type="Gene3D" id="3.40.930.10">
    <property type="entry name" value="Mannitol-specific EII, Chain A"/>
    <property type="match status" value="1"/>
</dbReference>
<dbReference type="InterPro" id="IPR003020">
    <property type="entry name" value="HCO3_transpt_euk"/>
</dbReference>
<reference evidence="12" key="1">
    <citation type="submission" date="2023-06" db="EMBL/GenBank/DDBJ databases">
        <authorList>
            <person name="Delattre M."/>
        </authorList>
    </citation>
    <scope>NUCLEOTIDE SEQUENCE</scope>
    <source>
        <strain evidence="12">AF72</strain>
    </source>
</reference>
<evidence type="ECO:0000256" key="2">
    <source>
        <dbReference type="ARBA" id="ARBA00010993"/>
    </source>
</evidence>
<keyword evidence="13" id="KW-1185">Reference proteome</keyword>
<feature type="non-terminal residue" evidence="12">
    <location>
        <position position="698"/>
    </location>
</feature>
<gene>
    <name evidence="12" type="ORF">MSPICULIGERA_LOCUS22291</name>
</gene>
<dbReference type="Pfam" id="PF00955">
    <property type="entry name" value="HCO3_cotransp"/>
    <property type="match status" value="1"/>
</dbReference>
<feature type="transmembrane region" description="Helical" evidence="9">
    <location>
        <begin position="471"/>
        <end position="504"/>
    </location>
</feature>
<feature type="domain" description="Bicarbonate transporter-like transmembrane" evidence="10">
    <location>
        <begin position="239"/>
        <end position="661"/>
    </location>
</feature>
<feature type="transmembrane region" description="Helical" evidence="9">
    <location>
        <begin position="282"/>
        <end position="304"/>
    </location>
</feature>
<evidence type="ECO:0000256" key="6">
    <source>
        <dbReference type="ARBA" id="ARBA00022989"/>
    </source>
</evidence>
<evidence type="ECO:0000256" key="3">
    <source>
        <dbReference type="ARBA" id="ARBA00022448"/>
    </source>
</evidence>
<accession>A0AA36DD47</accession>
<evidence type="ECO:0008006" key="14">
    <source>
        <dbReference type="Google" id="ProtNLM"/>
    </source>
</evidence>
<name>A0AA36DD47_9BILA</name>
<proteinExistence type="inferred from homology"/>
<feature type="domain" description="Band 3 cytoplasmic" evidence="11">
    <location>
        <begin position="60"/>
        <end position="182"/>
    </location>
</feature>
<comment type="subcellular location">
    <subcellularLocation>
        <location evidence="1">Cell membrane</location>
        <topology evidence="1">Multi-pass membrane protein</topology>
    </subcellularLocation>
</comment>
<keyword evidence="7" id="KW-0406">Ion transport</keyword>
<evidence type="ECO:0000256" key="1">
    <source>
        <dbReference type="ARBA" id="ARBA00004651"/>
    </source>
</evidence>
<dbReference type="PANTHER" id="PTHR11453">
    <property type="entry name" value="ANION EXCHANGE PROTEIN"/>
    <property type="match status" value="1"/>
</dbReference>
<dbReference type="InterPro" id="IPR013769">
    <property type="entry name" value="Band3_cytoplasmic_dom"/>
</dbReference>
<dbReference type="SUPFAM" id="SSF55804">
    <property type="entry name" value="Phoshotransferase/anion transport protein"/>
    <property type="match status" value="1"/>
</dbReference>